<feature type="domain" description="FAD/NAD(P)-binding" evidence="5">
    <location>
        <begin position="5"/>
        <end position="302"/>
    </location>
</feature>
<sequence length="408" mass="43636">MSAPIVIIGASHGGVQLAASLRQLGCEDKIILYSAEDVLPYHRPPLSKAFLSGEKDLDQILLRGPAFYEDHGIDLRLSDPVTSIDLTTRRLAARSGVQNFSRLILATGSKARELKAPGSDLQNIFTLRSLGDVLRLKQAMLDARDIVIIGGGFIGLEFASTAAKLGKNVTVIEARERLLMRALPASVGDFLRDYHAGHNVQFHFNANFAEFEGADGKLHAIRLADGTRIKADMALVGIGGEADLALLAPLGLNMIAGGIEVDEFGRTSIEDVYALGDVAASANMLVNEPMRLESVQNAVDQAKAVAAHMLGQDAPAPVVPWFWTDQYDLKVQMAGLSRPGAVQTIRGDVEGNAFSVLETMDGRLVALFSINRAADHMAARRLIAEGAPLDMNLAADASVPLMKAVAKP</sequence>
<reference evidence="7" key="2">
    <citation type="submission" date="2020-09" db="EMBL/GenBank/DDBJ databases">
        <authorList>
            <person name="Sun Q."/>
            <person name="Zhou Y."/>
        </authorList>
    </citation>
    <scope>NUCLEOTIDE SEQUENCE</scope>
    <source>
        <strain evidence="7">CGMCC 1.15320</strain>
    </source>
</reference>
<evidence type="ECO:0000313" key="8">
    <source>
        <dbReference type="Proteomes" id="UP000636264"/>
    </source>
</evidence>
<evidence type="ECO:0000313" key="7">
    <source>
        <dbReference type="EMBL" id="GGA58111.1"/>
    </source>
</evidence>
<evidence type="ECO:0000259" key="5">
    <source>
        <dbReference type="Pfam" id="PF07992"/>
    </source>
</evidence>
<proteinExistence type="predicted"/>
<dbReference type="Gene3D" id="3.50.50.60">
    <property type="entry name" value="FAD/NAD(P)-binding domain"/>
    <property type="match status" value="2"/>
</dbReference>
<dbReference type="PRINTS" id="PR00411">
    <property type="entry name" value="PNDRDTASEI"/>
</dbReference>
<keyword evidence="2" id="KW-0285">Flavoprotein</keyword>
<dbReference type="InterPro" id="IPR016156">
    <property type="entry name" value="FAD/NAD-linked_Rdtase_dimer_sf"/>
</dbReference>
<evidence type="ECO:0000256" key="3">
    <source>
        <dbReference type="ARBA" id="ARBA00022827"/>
    </source>
</evidence>
<dbReference type="SUPFAM" id="SSF55424">
    <property type="entry name" value="FAD/NAD-linked reductases, dimerisation (C-terminal) domain"/>
    <property type="match status" value="1"/>
</dbReference>
<name>A0A916RIV3_9HYPH</name>
<accession>A0A916RIV3</accession>
<dbReference type="GO" id="GO:0005737">
    <property type="term" value="C:cytoplasm"/>
    <property type="evidence" value="ECO:0007669"/>
    <property type="project" value="TreeGrafter"/>
</dbReference>
<comment type="cofactor">
    <cofactor evidence="1">
        <name>FAD</name>
        <dbReference type="ChEBI" id="CHEBI:57692"/>
    </cofactor>
</comment>
<dbReference type="Gene3D" id="3.30.390.30">
    <property type="match status" value="1"/>
</dbReference>
<dbReference type="InterPro" id="IPR036188">
    <property type="entry name" value="FAD/NAD-bd_sf"/>
</dbReference>
<dbReference type="PANTHER" id="PTHR43557:SF2">
    <property type="entry name" value="RIESKE DOMAIN-CONTAINING PROTEIN-RELATED"/>
    <property type="match status" value="1"/>
</dbReference>
<organism evidence="7 8">
    <name type="scientific">Nitratireductor aestuarii</name>
    <dbReference type="NCBI Taxonomy" id="1735103"/>
    <lineage>
        <taxon>Bacteria</taxon>
        <taxon>Pseudomonadati</taxon>
        <taxon>Pseudomonadota</taxon>
        <taxon>Alphaproteobacteria</taxon>
        <taxon>Hyphomicrobiales</taxon>
        <taxon>Phyllobacteriaceae</taxon>
        <taxon>Nitratireductor</taxon>
    </lineage>
</organism>
<keyword evidence="4" id="KW-0560">Oxidoreductase</keyword>
<reference evidence="7" key="1">
    <citation type="journal article" date="2014" name="Int. J. Syst. Evol. Microbiol.">
        <title>Complete genome sequence of Corynebacterium casei LMG S-19264T (=DSM 44701T), isolated from a smear-ripened cheese.</title>
        <authorList>
            <consortium name="US DOE Joint Genome Institute (JGI-PGF)"/>
            <person name="Walter F."/>
            <person name="Albersmeier A."/>
            <person name="Kalinowski J."/>
            <person name="Ruckert C."/>
        </authorList>
    </citation>
    <scope>NUCLEOTIDE SEQUENCE</scope>
    <source>
        <strain evidence="7">CGMCC 1.15320</strain>
    </source>
</reference>
<dbReference type="EMBL" id="BMIF01000002">
    <property type="protein sequence ID" value="GGA58111.1"/>
    <property type="molecule type" value="Genomic_DNA"/>
</dbReference>
<dbReference type="Pfam" id="PF14759">
    <property type="entry name" value="Reductase_C"/>
    <property type="match status" value="1"/>
</dbReference>
<dbReference type="InterPro" id="IPR028202">
    <property type="entry name" value="Reductase_C"/>
</dbReference>
<evidence type="ECO:0000256" key="2">
    <source>
        <dbReference type="ARBA" id="ARBA00022630"/>
    </source>
</evidence>
<feature type="domain" description="Reductase C-terminal" evidence="6">
    <location>
        <begin position="321"/>
        <end position="404"/>
    </location>
</feature>
<comment type="caution">
    <text evidence="7">The sequence shown here is derived from an EMBL/GenBank/DDBJ whole genome shotgun (WGS) entry which is preliminary data.</text>
</comment>
<keyword evidence="8" id="KW-1185">Reference proteome</keyword>
<evidence type="ECO:0000256" key="1">
    <source>
        <dbReference type="ARBA" id="ARBA00001974"/>
    </source>
</evidence>
<dbReference type="PANTHER" id="PTHR43557">
    <property type="entry name" value="APOPTOSIS-INDUCING FACTOR 1"/>
    <property type="match status" value="1"/>
</dbReference>
<evidence type="ECO:0000259" key="6">
    <source>
        <dbReference type="Pfam" id="PF14759"/>
    </source>
</evidence>
<gene>
    <name evidence="7" type="ORF">GCM10011385_09590</name>
</gene>
<dbReference type="SUPFAM" id="SSF51905">
    <property type="entry name" value="FAD/NAD(P)-binding domain"/>
    <property type="match status" value="2"/>
</dbReference>
<dbReference type="GO" id="GO:0016651">
    <property type="term" value="F:oxidoreductase activity, acting on NAD(P)H"/>
    <property type="evidence" value="ECO:0007669"/>
    <property type="project" value="TreeGrafter"/>
</dbReference>
<keyword evidence="3" id="KW-0274">FAD</keyword>
<dbReference type="PRINTS" id="PR00368">
    <property type="entry name" value="FADPNR"/>
</dbReference>
<evidence type="ECO:0000256" key="4">
    <source>
        <dbReference type="ARBA" id="ARBA00023002"/>
    </source>
</evidence>
<dbReference type="Proteomes" id="UP000636264">
    <property type="component" value="Unassembled WGS sequence"/>
</dbReference>
<dbReference type="AlphaFoldDB" id="A0A916RIV3"/>
<dbReference type="InterPro" id="IPR050446">
    <property type="entry name" value="FAD-oxidoreductase/Apoptosis"/>
</dbReference>
<dbReference type="Pfam" id="PF07992">
    <property type="entry name" value="Pyr_redox_2"/>
    <property type="match status" value="1"/>
</dbReference>
<dbReference type="InterPro" id="IPR023753">
    <property type="entry name" value="FAD/NAD-binding_dom"/>
</dbReference>
<dbReference type="RefSeq" id="WP_188719811.1">
    <property type="nucleotide sequence ID" value="NZ_BMIF01000002.1"/>
</dbReference>
<protein>
    <submittedName>
        <fullName evidence="7">Ferredoxin reductase</fullName>
    </submittedName>
</protein>